<proteinExistence type="predicted"/>
<evidence type="ECO:0000256" key="2">
    <source>
        <dbReference type="SAM" id="SignalP"/>
    </source>
</evidence>
<dbReference type="STRING" id="338188.ERS852397_03098"/>
<sequence>MRIYKVFTLLGLFISIFYNCSLPADDEEDSEGEDTATSELSWEGETNKFTINSKEGVHLNDPAEDSGTAYVTIPSTSVKNTRWEFGVHLTFNPSANNYARFYLTSSSNTLSGSLNGYFIQIGGAKDNVTLYRQNGDQPKLLASGREVMKGNNSPQLYIKVECDNNGYWTFWTRLESEDGYTLEKQVKDTGIQSSVCSGIYCVYTKTRCKAFTFHHVRLSNGVETTTDPDNTPDKPDSEEPDITELPEDVRGMLLFNEIMYDNATDGAEYIELYNPTEQTIVLPQLFLYKMHEDGKVYSTTTLQNESPSQPLIIASKGYLCFSKYLDKIIQKHNVNRENLIEISKFPALDNEGGYLALSSTPKTGKGHTFDTCRFWDGMHDTDKSKTIGISLEKKSPKLPSLNKNWRSSKHTTGGTPGIKNM</sequence>
<organism evidence="3 4">
    <name type="scientific">Bacteroides finegoldii</name>
    <dbReference type="NCBI Taxonomy" id="338188"/>
    <lineage>
        <taxon>Bacteria</taxon>
        <taxon>Pseudomonadati</taxon>
        <taxon>Bacteroidota</taxon>
        <taxon>Bacteroidia</taxon>
        <taxon>Bacteroidales</taxon>
        <taxon>Bacteroidaceae</taxon>
        <taxon>Bacteroides</taxon>
    </lineage>
</organism>
<feature type="region of interest" description="Disordered" evidence="1">
    <location>
        <begin position="391"/>
        <end position="421"/>
    </location>
</feature>
<keyword evidence="2" id="KW-0732">Signal</keyword>
<dbReference type="EMBL" id="CYZH01000020">
    <property type="protein sequence ID" value="CUO91992.1"/>
    <property type="molecule type" value="Genomic_DNA"/>
</dbReference>
<dbReference type="AlphaFoldDB" id="A0A174IWX9"/>
<feature type="chain" id="PRO_5008024657" description="Lamin tail domain-containing protein" evidence="2">
    <location>
        <begin position="25"/>
        <end position="421"/>
    </location>
</feature>
<evidence type="ECO:0000256" key="1">
    <source>
        <dbReference type="SAM" id="MobiDB-lite"/>
    </source>
</evidence>
<feature type="compositionally biased region" description="Polar residues" evidence="1">
    <location>
        <begin position="401"/>
        <end position="413"/>
    </location>
</feature>
<evidence type="ECO:0008006" key="5">
    <source>
        <dbReference type="Google" id="ProtNLM"/>
    </source>
</evidence>
<feature type="signal peptide" evidence="2">
    <location>
        <begin position="1"/>
        <end position="24"/>
    </location>
</feature>
<feature type="region of interest" description="Disordered" evidence="1">
    <location>
        <begin position="221"/>
        <end position="243"/>
    </location>
</feature>
<protein>
    <recommendedName>
        <fullName evidence="5">Lamin tail domain-containing protein</fullName>
    </recommendedName>
</protein>
<dbReference type="Proteomes" id="UP000095517">
    <property type="component" value="Unassembled WGS sequence"/>
</dbReference>
<gene>
    <name evidence="3" type="ORF">ERS852397_03098</name>
</gene>
<reference evidence="3 4" key="1">
    <citation type="submission" date="2015-09" db="EMBL/GenBank/DDBJ databases">
        <authorList>
            <consortium name="Pathogen Informatics"/>
        </authorList>
    </citation>
    <scope>NUCLEOTIDE SEQUENCE [LARGE SCALE GENOMIC DNA]</scope>
    <source>
        <strain evidence="3 4">2789STDY5608840</strain>
    </source>
</reference>
<dbReference type="RefSeq" id="WP_055279584.1">
    <property type="nucleotide sequence ID" value="NZ_CABIXA010000020.1"/>
</dbReference>
<name>A0A174IWX9_9BACE</name>
<evidence type="ECO:0000313" key="4">
    <source>
        <dbReference type="Proteomes" id="UP000095517"/>
    </source>
</evidence>
<accession>A0A174IWX9</accession>
<evidence type="ECO:0000313" key="3">
    <source>
        <dbReference type="EMBL" id="CUO91992.1"/>
    </source>
</evidence>